<dbReference type="AlphaFoldDB" id="A0A6L2P0T6"/>
<name>A0A6L2P0T6_TANCI</name>
<gene>
    <name evidence="2" type="ORF">Tci_062870</name>
</gene>
<evidence type="ECO:0000256" key="1">
    <source>
        <dbReference type="SAM" id="MobiDB-lite"/>
    </source>
</evidence>
<accession>A0A6L2P0T6</accession>
<organism evidence="2">
    <name type="scientific">Tanacetum cinerariifolium</name>
    <name type="common">Dalmatian daisy</name>
    <name type="synonym">Chrysanthemum cinerariifolium</name>
    <dbReference type="NCBI Taxonomy" id="118510"/>
    <lineage>
        <taxon>Eukaryota</taxon>
        <taxon>Viridiplantae</taxon>
        <taxon>Streptophyta</taxon>
        <taxon>Embryophyta</taxon>
        <taxon>Tracheophyta</taxon>
        <taxon>Spermatophyta</taxon>
        <taxon>Magnoliopsida</taxon>
        <taxon>eudicotyledons</taxon>
        <taxon>Gunneridae</taxon>
        <taxon>Pentapetalae</taxon>
        <taxon>asterids</taxon>
        <taxon>campanulids</taxon>
        <taxon>Asterales</taxon>
        <taxon>Asteraceae</taxon>
        <taxon>Asteroideae</taxon>
        <taxon>Anthemideae</taxon>
        <taxon>Anthemidinae</taxon>
        <taxon>Tanacetum</taxon>
    </lineage>
</organism>
<reference evidence="2" key="1">
    <citation type="journal article" date="2019" name="Sci. Rep.">
        <title>Draft genome of Tanacetum cinerariifolium, the natural source of mosquito coil.</title>
        <authorList>
            <person name="Yamashiro T."/>
            <person name="Shiraishi A."/>
            <person name="Satake H."/>
            <person name="Nakayama K."/>
        </authorList>
    </citation>
    <scope>NUCLEOTIDE SEQUENCE</scope>
</reference>
<dbReference type="EMBL" id="BKCJ010010285">
    <property type="protein sequence ID" value="GEU90892.1"/>
    <property type="molecule type" value="Genomic_DNA"/>
</dbReference>
<protein>
    <submittedName>
        <fullName evidence="2">Uncharacterized protein</fullName>
    </submittedName>
</protein>
<sequence length="231" mass="26383">MHNNGRDHVVYSLVQRNGKLSHPRLMKRGFWSYSIIMPFTVNLYLDGVFVERPLQYTNGDFKVIDDVNFDGMVYVHMFVIIRRVALVSPTCLYFNSIIDLYCEHNGYDVMEMIEDHITPKEQAVKTLFKCNADDAPRTYKNLKDLKDIIDFKVEGHTDDHTANLGGRFIHVENNPEDEIVDPKFKAKKNILDVAKGKCAAFKGKKPKNKNHGVECSTNSNKAGCSSKPDHT</sequence>
<evidence type="ECO:0000313" key="2">
    <source>
        <dbReference type="EMBL" id="GEU90892.1"/>
    </source>
</evidence>
<feature type="region of interest" description="Disordered" evidence="1">
    <location>
        <begin position="204"/>
        <end position="231"/>
    </location>
</feature>
<proteinExistence type="predicted"/>
<comment type="caution">
    <text evidence="2">The sequence shown here is derived from an EMBL/GenBank/DDBJ whole genome shotgun (WGS) entry which is preliminary data.</text>
</comment>